<sequence>YQRWELGVGAMPLLSAGLDPESHAATRDCSVSIGMRATVRNLENVGKQALPCLISTHSQRHNSRGYFLVDFYASTSVESKMECFSQDIDVIRSNAVEHPLTQGVKESEGIFLVPLKEKLYPERKK</sequence>
<dbReference type="GeneTree" id="ENSGT00390000014606"/>
<dbReference type="Gene3D" id="3.30.70.60">
    <property type="match status" value="1"/>
</dbReference>
<reference evidence="3" key="1">
    <citation type="submission" date="2023-09" db="UniProtKB">
        <authorList>
            <consortium name="Ensembl"/>
        </authorList>
    </citation>
    <scope>IDENTIFICATION</scope>
</reference>
<dbReference type="GO" id="GO:0006412">
    <property type="term" value="P:translation"/>
    <property type="evidence" value="ECO:0007669"/>
    <property type="project" value="InterPro"/>
</dbReference>
<protein>
    <recommendedName>
        <fullName evidence="1">Small ribosomal subunit protein bS6m</fullName>
    </recommendedName>
    <alternativeName>
        <fullName evidence="2">28S ribosomal protein S6, mitochondrial</fullName>
    </alternativeName>
</protein>
<name>A0A8C0CXD7_BALMU</name>
<accession>A0A8C0CXD7</accession>
<dbReference type="GO" id="GO:0070181">
    <property type="term" value="F:small ribosomal subunit rRNA binding"/>
    <property type="evidence" value="ECO:0007669"/>
    <property type="project" value="TreeGrafter"/>
</dbReference>
<evidence type="ECO:0000256" key="2">
    <source>
        <dbReference type="ARBA" id="ARBA00035365"/>
    </source>
</evidence>
<evidence type="ECO:0000313" key="3">
    <source>
        <dbReference type="Ensembl" id="ENSBMSP00010012218.1"/>
    </source>
</evidence>
<dbReference type="Ensembl" id="ENSBMST00010013593.1">
    <property type="protein sequence ID" value="ENSBMSP00010012218.1"/>
    <property type="gene ID" value="ENSBMSG00010008979.1"/>
</dbReference>
<dbReference type="InterPro" id="IPR014717">
    <property type="entry name" value="Transl_elong_EF1B/ribsomal_bS6"/>
</dbReference>
<dbReference type="AlphaFoldDB" id="A0A8C0CXD7"/>
<organism evidence="3">
    <name type="scientific">Balaenoptera musculus</name>
    <name type="common">Blue whale</name>
    <dbReference type="NCBI Taxonomy" id="9771"/>
    <lineage>
        <taxon>Eukaryota</taxon>
        <taxon>Metazoa</taxon>
        <taxon>Chordata</taxon>
        <taxon>Craniata</taxon>
        <taxon>Vertebrata</taxon>
        <taxon>Euteleostomi</taxon>
        <taxon>Mammalia</taxon>
        <taxon>Eutheria</taxon>
        <taxon>Laurasiatheria</taxon>
        <taxon>Artiodactyla</taxon>
        <taxon>Whippomorpha</taxon>
        <taxon>Cetacea</taxon>
        <taxon>Mysticeti</taxon>
        <taxon>Balaenopteridae</taxon>
        <taxon>Balaenoptera</taxon>
    </lineage>
</organism>
<dbReference type="PANTHER" id="PTHR21011:SF1">
    <property type="entry name" value="SMALL RIBOSOMAL SUBUNIT PROTEIN BS6M"/>
    <property type="match status" value="1"/>
</dbReference>
<dbReference type="GO" id="GO:0003735">
    <property type="term" value="F:structural constituent of ribosome"/>
    <property type="evidence" value="ECO:0007669"/>
    <property type="project" value="InterPro"/>
</dbReference>
<dbReference type="PANTHER" id="PTHR21011">
    <property type="entry name" value="MITOCHONDRIAL 28S RIBOSOMAL PROTEIN S6"/>
    <property type="match status" value="1"/>
</dbReference>
<proteinExistence type="predicted"/>
<dbReference type="GO" id="GO:0005763">
    <property type="term" value="C:mitochondrial small ribosomal subunit"/>
    <property type="evidence" value="ECO:0007669"/>
    <property type="project" value="TreeGrafter"/>
</dbReference>
<evidence type="ECO:0000256" key="1">
    <source>
        <dbReference type="ARBA" id="ARBA00035170"/>
    </source>
</evidence>
<dbReference type="InterPro" id="IPR000529">
    <property type="entry name" value="Ribosomal_bS6"/>
</dbReference>